<evidence type="ECO:0000313" key="1">
    <source>
        <dbReference type="EMBL" id="EQB46592.1"/>
    </source>
</evidence>
<dbReference type="HOGENOM" id="CLU_3419406_0_0_1"/>
<gene>
    <name evidence="1" type="ORF">CGLO_14344</name>
</gene>
<reference evidence="2" key="1">
    <citation type="journal article" date="2013" name="Mol. Plant Microbe Interact.">
        <title>Global aspects of pacC regulation of pathogenicity genes in Colletotrichum gloeosporioides as revealed by transcriptome analysis.</title>
        <authorList>
            <person name="Alkan N."/>
            <person name="Meng X."/>
            <person name="Friedlander G."/>
            <person name="Reuveni E."/>
            <person name="Sukno S."/>
            <person name="Sherman A."/>
            <person name="Thon M."/>
            <person name="Fluhr R."/>
            <person name="Prusky D."/>
        </authorList>
    </citation>
    <scope>NUCLEOTIDE SEQUENCE [LARGE SCALE GENOMIC DNA]</scope>
    <source>
        <strain evidence="2">Cg-14</strain>
    </source>
</reference>
<protein>
    <submittedName>
        <fullName evidence="1">Uncharacterized protein</fullName>
    </submittedName>
</protein>
<sequence length="25" mass="2792">MSPHRIHTPLAFSVNQAKEALIMVT</sequence>
<accession>T0JUG3</accession>
<dbReference type="Proteomes" id="UP000015530">
    <property type="component" value="Unassembled WGS sequence"/>
</dbReference>
<comment type="caution">
    <text evidence="1">The sequence shown here is derived from an EMBL/GenBank/DDBJ whole genome shotgun (WGS) entry which is preliminary data.</text>
</comment>
<dbReference type="EMBL" id="AMYD01003329">
    <property type="protein sequence ID" value="EQB46592.1"/>
    <property type="molecule type" value="Genomic_DNA"/>
</dbReference>
<organism evidence="1 2">
    <name type="scientific">Colletotrichum gloeosporioides (strain Cg-14)</name>
    <name type="common">Anthracnose fungus</name>
    <name type="synonym">Glomerella cingulata</name>
    <dbReference type="NCBI Taxonomy" id="1237896"/>
    <lineage>
        <taxon>Eukaryota</taxon>
        <taxon>Fungi</taxon>
        <taxon>Dikarya</taxon>
        <taxon>Ascomycota</taxon>
        <taxon>Pezizomycotina</taxon>
        <taxon>Sordariomycetes</taxon>
        <taxon>Hypocreomycetidae</taxon>
        <taxon>Glomerellales</taxon>
        <taxon>Glomerellaceae</taxon>
        <taxon>Colletotrichum</taxon>
        <taxon>Colletotrichum gloeosporioides species complex</taxon>
    </lineage>
</organism>
<dbReference type="AlphaFoldDB" id="T0JUG3"/>
<proteinExistence type="predicted"/>
<name>T0JUG3_COLGC</name>
<evidence type="ECO:0000313" key="2">
    <source>
        <dbReference type="Proteomes" id="UP000015530"/>
    </source>
</evidence>